<keyword evidence="1" id="KW-0812">Transmembrane</keyword>
<dbReference type="EMBL" id="BOPO01000090">
    <property type="protein sequence ID" value="GIL29371.1"/>
    <property type="molecule type" value="Genomic_DNA"/>
</dbReference>
<evidence type="ECO:0000259" key="2">
    <source>
        <dbReference type="Pfam" id="PF00144"/>
    </source>
</evidence>
<protein>
    <submittedName>
        <fullName evidence="3">Serine hydrolase</fullName>
    </submittedName>
</protein>
<dbReference type="InterPro" id="IPR050491">
    <property type="entry name" value="AmpC-like"/>
</dbReference>
<feature type="transmembrane region" description="Helical" evidence="1">
    <location>
        <begin position="449"/>
        <end position="476"/>
    </location>
</feature>
<dbReference type="PANTHER" id="PTHR46825:SF9">
    <property type="entry name" value="BETA-LACTAMASE-RELATED DOMAIN-CONTAINING PROTEIN"/>
    <property type="match status" value="1"/>
</dbReference>
<dbReference type="PANTHER" id="PTHR46825">
    <property type="entry name" value="D-ALANYL-D-ALANINE-CARBOXYPEPTIDASE/ENDOPEPTIDASE AMPH"/>
    <property type="match status" value="1"/>
</dbReference>
<proteinExistence type="predicted"/>
<dbReference type="Pfam" id="PF00144">
    <property type="entry name" value="Beta-lactamase"/>
    <property type="match status" value="1"/>
</dbReference>
<dbReference type="Gene3D" id="3.40.710.10">
    <property type="entry name" value="DD-peptidase/beta-lactamase superfamily"/>
    <property type="match status" value="1"/>
</dbReference>
<evidence type="ECO:0000313" key="3">
    <source>
        <dbReference type="EMBL" id="GIL29371.1"/>
    </source>
</evidence>
<name>A0A8J4ADN6_9ACTN</name>
<sequence length="524" mass="56596">MLSFGQCGRTPSLHTVAVMERQTRARRLPTGARKPSTRRRLGAGLAALVMLLLAVPLTTPATAAPARTVDGATIDRFVRAYLHRTGLPGAEVAVTRGDRVVRVAGYGHDSAGRSVTARTPMPVASLSKSFTALAVLQLVEQGRVDLDAPVHRYLPEFRLADPRGARITVRQLLDQTSGMSDAEFPDLRLAQPSTLPGAVRRLRSARLDSAPGARFHYHNPNYQVAGRLIEVVSGESYSTYLRRHVFAPLGMTASRTMLSTREMTGLPEGHIRAYGLAISEPEPIWFTGGSHGIVTTATDLSRWLITQHAGGVGPSGRRIASAATIRLSHTPQPHASSYAFGWRRQHVPGGPVEIRHNGELFTYTAEQILLPESGYGIAVLTNTGLSVENDSAVLADGLVDLVTGHDPGARRPGGSYADWVLAGLTVVVLALGVLGVWRARRWTARPRRWWRWALLLPYLAPVVLLAGLPSIVGFVFGGRAGGFVHIAYVWLALVLFFVAASLAGLAVPIARAAWVLRRRRASAQ</sequence>
<feature type="transmembrane region" description="Helical" evidence="1">
    <location>
        <begin position="488"/>
        <end position="510"/>
    </location>
</feature>
<keyword evidence="4" id="KW-1185">Reference proteome</keyword>
<feature type="domain" description="Beta-lactamase-related" evidence="2">
    <location>
        <begin position="74"/>
        <end position="386"/>
    </location>
</feature>
<reference evidence="4" key="1">
    <citation type="journal article" date="2021" name="Int. J. Syst. Evol. Microbiol.">
        <title>Actinocatenispora comari sp. nov., an endophytic actinomycete isolated from aerial parts of Comarum salesowianum.</title>
        <authorList>
            <person name="Oyunbileg N."/>
            <person name="Iizaka Y."/>
            <person name="Hamada M."/>
            <person name="Davaapurev B.O."/>
            <person name="Fukumoto A."/>
            <person name="Tsetseg B."/>
            <person name="Kato F."/>
            <person name="Tamura T."/>
            <person name="Batkhuu J."/>
            <person name="Anzai Y."/>
        </authorList>
    </citation>
    <scope>NUCLEOTIDE SEQUENCE [LARGE SCALE GENOMIC DNA]</scope>
    <source>
        <strain evidence="4">NUM-2625</strain>
    </source>
</reference>
<dbReference type="GO" id="GO:0016787">
    <property type="term" value="F:hydrolase activity"/>
    <property type="evidence" value="ECO:0007669"/>
    <property type="project" value="UniProtKB-KW"/>
</dbReference>
<organism evidence="3 4">
    <name type="scientific">Actinocatenispora comari</name>
    <dbReference type="NCBI Taxonomy" id="2807577"/>
    <lineage>
        <taxon>Bacteria</taxon>
        <taxon>Bacillati</taxon>
        <taxon>Actinomycetota</taxon>
        <taxon>Actinomycetes</taxon>
        <taxon>Micromonosporales</taxon>
        <taxon>Micromonosporaceae</taxon>
        <taxon>Actinocatenispora</taxon>
    </lineage>
</organism>
<evidence type="ECO:0000313" key="4">
    <source>
        <dbReference type="Proteomes" id="UP000614996"/>
    </source>
</evidence>
<keyword evidence="3" id="KW-0378">Hydrolase</keyword>
<keyword evidence="1" id="KW-1133">Transmembrane helix</keyword>
<accession>A0A8J4ADN6</accession>
<keyword evidence="1" id="KW-0472">Membrane</keyword>
<comment type="caution">
    <text evidence="3">The sequence shown here is derived from an EMBL/GenBank/DDBJ whole genome shotgun (WGS) entry which is preliminary data.</text>
</comment>
<gene>
    <name evidence="3" type="ORF">NUM_46250</name>
</gene>
<feature type="transmembrane region" description="Helical" evidence="1">
    <location>
        <begin position="419"/>
        <end position="437"/>
    </location>
</feature>
<dbReference type="Proteomes" id="UP000614996">
    <property type="component" value="Unassembled WGS sequence"/>
</dbReference>
<dbReference type="InterPro" id="IPR012338">
    <property type="entry name" value="Beta-lactam/transpept-like"/>
</dbReference>
<dbReference type="InterPro" id="IPR001466">
    <property type="entry name" value="Beta-lactam-related"/>
</dbReference>
<dbReference type="SUPFAM" id="SSF56601">
    <property type="entry name" value="beta-lactamase/transpeptidase-like"/>
    <property type="match status" value="1"/>
</dbReference>
<evidence type="ECO:0000256" key="1">
    <source>
        <dbReference type="SAM" id="Phobius"/>
    </source>
</evidence>
<dbReference type="AlphaFoldDB" id="A0A8J4ADN6"/>